<sequence>MKRIAFYFIGGCCIISSFIGFSQYGIATGIICIVVGVLFISAAHGTSSTASQQESTLPSSAVQQEEIRGLVFNVAGVSFSNESGRIRSRQSILRKIHFEDPPFDSGYEVRLERYIFEDAPAYYVYVNDYIVGNVPKEFIHYLEENSDRKYVVDYFNTYGGGKNKNFGAEMKISFIDT</sequence>
<dbReference type="EMBL" id="JABACJ020000005">
    <property type="protein sequence ID" value="MBU3875655.1"/>
    <property type="molecule type" value="Genomic_DNA"/>
</dbReference>
<keyword evidence="1" id="KW-1133">Transmembrane helix</keyword>
<evidence type="ECO:0000313" key="3">
    <source>
        <dbReference type="Proteomes" id="UP000723714"/>
    </source>
</evidence>
<proteinExistence type="predicted"/>
<comment type="caution">
    <text evidence="2">The sequence shown here is derived from an EMBL/GenBank/DDBJ whole genome shotgun (WGS) entry which is preliminary data.</text>
</comment>
<gene>
    <name evidence="2" type="ORF">HGO97_007500</name>
</gene>
<dbReference type="Proteomes" id="UP000723714">
    <property type="component" value="Unassembled WGS sequence"/>
</dbReference>
<accession>A0ABS6D2C0</accession>
<organism evidence="2 3">
    <name type="scientific">Faecalicatena faecalis</name>
    <dbReference type="NCBI Taxonomy" id="2726362"/>
    <lineage>
        <taxon>Bacteria</taxon>
        <taxon>Bacillati</taxon>
        <taxon>Bacillota</taxon>
        <taxon>Clostridia</taxon>
        <taxon>Lachnospirales</taxon>
        <taxon>Lachnospiraceae</taxon>
        <taxon>Faecalicatena</taxon>
    </lineage>
</organism>
<keyword evidence="1" id="KW-0472">Membrane</keyword>
<protein>
    <recommendedName>
        <fullName evidence="4">HIRAN domain-containing protein</fullName>
    </recommendedName>
</protein>
<evidence type="ECO:0008006" key="4">
    <source>
        <dbReference type="Google" id="ProtNLM"/>
    </source>
</evidence>
<keyword evidence="3" id="KW-1185">Reference proteome</keyword>
<reference evidence="2 3" key="1">
    <citation type="submission" date="2021-06" db="EMBL/GenBank/DDBJ databases">
        <title>Faecalicatena sp. nov. isolated from porcine feces.</title>
        <authorList>
            <person name="Oh B.S."/>
            <person name="Lee J.H."/>
        </authorList>
    </citation>
    <scope>NUCLEOTIDE SEQUENCE [LARGE SCALE GENOMIC DNA]</scope>
    <source>
        <strain evidence="2 3">AGMB00832</strain>
    </source>
</reference>
<keyword evidence="1" id="KW-0812">Transmembrane</keyword>
<name>A0ABS6D2C0_9FIRM</name>
<evidence type="ECO:0000313" key="2">
    <source>
        <dbReference type="EMBL" id="MBU3875655.1"/>
    </source>
</evidence>
<feature type="transmembrane region" description="Helical" evidence="1">
    <location>
        <begin position="7"/>
        <end position="40"/>
    </location>
</feature>
<evidence type="ECO:0000256" key="1">
    <source>
        <dbReference type="SAM" id="Phobius"/>
    </source>
</evidence>
<dbReference type="RefSeq" id="WP_216240695.1">
    <property type="nucleotide sequence ID" value="NZ_JABACJ020000005.1"/>
</dbReference>